<dbReference type="STRING" id="6689.A0A3R7NSY1"/>
<dbReference type="InterPro" id="IPR003598">
    <property type="entry name" value="Ig_sub2"/>
</dbReference>
<feature type="domain" description="Ig-like" evidence="7">
    <location>
        <begin position="564"/>
        <end position="656"/>
    </location>
</feature>
<feature type="domain" description="Ig-like" evidence="7">
    <location>
        <begin position="2435"/>
        <end position="2521"/>
    </location>
</feature>
<feature type="domain" description="Ig-like" evidence="7">
    <location>
        <begin position="1637"/>
        <end position="1729"/>
    </location>
</feature>
<accession>A0A3R7NSY1</accession>
<dbReference type="FunFam" id="2.60.40.10:FF:000080">
    <property type="entry name" value="Myosin light chain kinase, smooth muscle"/>
    <property type="match status" value="1"/>
</dbReference>
<dbReference type="FunFam" id="2.60.40.10:FF:000430">
    <property type="entry name" value="Sallimus, isoform P"/>
    <property type="match status" value="1"/>
</dbReference>
<feature type="domain" description="Ig-like" evidence="7">
    <location>
        <begin position="2302"/>
        <end position="2393"/>
    </location>
</feature>
<feature type="domain" description="Ig-like" evidence="7">
    <location>
        <begin position="697"/>
        <end position="788"/>
    </location>
</feature>
<feature type="domain" description="Ig-like" evidence="7">
    <location>
        <begin position="194"/>
        <end position="231"/>
    </location>
</feature>
<feature type="compositionally biased region" description="Polar residues" evidence="6">
    <location>
        <begin position="194"/>
        <end position="209"/>
    </location>
</feature>
<feature type="domain" description="Ig-like" evidence="7">
    <location>
        <begin position="1103"/>
        <end position="1196"/>
    </location>
</feature>
<dbReference type="PANTHER" id="PTHR47633">
    <property type="entry name" value="IMMUNOGLOBULIN"/>
    <property type="match status" value="1"/>
</dbReference>
<dbReference type="InterPro" id="IPR003599">
    <property type="entry name" value="Ig_sub"/>
</dbReference>
<feature type="domain" description="Ig-like" evidence="7">
    <location>
        <begin position="970"/>
        <end position="1063"/>
    </location>
</feature>
<evidence type="ECO:0000256" key="5">
    <source>
        <dbReference type="ARBA" id="ARBA00023319"/>
    </source>
</evidence>
<keyword evidence="5" id="KW-0393">Immunoglobulin domain</keyword>
<evidence type="ECO:0000256" key="3">
    <source>
        <dbReference type="ARBA" id="ARBA00022490"/>
    </source>
</evidence>
<dbReference type="Gene3D" id="2.60.40.10">
    <property type="entry name" value="Immunoglobulins"/>
    <property type="match status" value="21"/>
</dbReference>
<dbReference type="FunFam" id="2.60.40.10:FF:000962">
    <property type="entry name" value="titin isoform X1"/>
    <property type="match status" value="4"/>
</dbReference>
<gene>
    <name evidence="8" type="ORF">C7M84_016129</name>
</gene>
<reference evidence="8 9" key="2">
    <citation type="submission" date="2019-01" db="EMBL/GenBank/DDBJ databases">
        <title>The decoding of complex shrimp genome reveals the adaptation for benthos swimmer, frequently molting mechanism and breeding impact on genome.</title>
        <authorList>
            <person name="Sun Y."/>
            <person name="Gao Y."/>
            <person name="Yu Y."/>
        </authorList>
    </citation>
    <scope>NUCLEOTIDE SEQUENCE [LARGE SCALE GENOMIC DNA]</scope>
    <source>
        <tissue evidence="8">Muscle</tissue>
    </source>
</reference>
<organism evidence="8 9">
    <name type="scientific">Penaeus vannamei</name>
    <name type="common">Whiteleg shrimp</name>
    <name type="synonym">Litopenaeus vannamei</name>
    <dbReference type="NCBI Taxonomy" id="6689"/>
    <lineage>
        <taxon>Eukaryota</taxon>
        <taxon>Metazoa</taxon>
        <taxon>Ecdysozoa</taxon>
        <taxon>Arthropoda</taxon>
        <taxon>Crustacea</taxon>
        <taxon>Multicrustacea</taxon>
        <taxon>Malacostraca</taxon>
        <taxon>Eumalacostraca</taxon>
        <taxon>Eucarida</taxon>
        <taxon>Decapoda</taxon>
        <taxon>Dendrobranchiata</taxon>
        <taxon>Penaeoidea</taxon>
        <taxon>Penaeidae</taxon>
        <taxon>Penaeus</taxon>
    </lineage>
</organism>
<feature type="domain" description="Ig-like" evidence="7">
    <location>
        <begin position="2700"/>
        <end position="2790"/>
    </location>
</feature>
<dbReference type="EMBL" id="QCYY01003018">
    <property type="protein sequence ID" value="ROT65894.1"/>
    <property type="molecule type" value="Genomic_DNA"/>
</dbReference>
<dbReference type="CDD" id="cd00096">
    <property type="entry name" value="Ig"/>
    <property type="match status" value="1"/>
</dbReference>
<feature type="domain" description="Ig-like" evidence="7">
    <location>
        <begin position="2568"/>
        <end position="2654"/>
    </location>
</feature>
<dbReference type="Proteomes" id="UP000283509">
    <property type="component" value="Unassembled WGS sequence"/>
</dbReference>
<dbReference type="SMART" id="SM00409">
    <property type="entry name" value="IG"/>
    <property type="match status" value="20"/>
</dbReference>
<feature type="domain" description="Ig-like" evidence="7">
    <location>
        <begin position="1770"/>
        <end position="1861"/>
    </location>
</feature>
<dbReference type="InterPro" id="IPR007110">
    <property type="entry name" value="Ig-like_dom"/>
</dbReference>
<dbReference type="FunFam" id="2.60.40.10:FF:000119">
    <property type="entry name" value="Sallimus, isoform P"/>
    <property type="match status" value="12"/>
</dbReference>
<feature type="domain" description="Ig-like" evidence="7">
    <location>
        <begin position="1371"/>
        <end position="1457"/>
    </location>
</feature>
<feature type="domain" description="Ig-like" evidence="7">
    <location>
        <begin position="1505"/>
        <end position="1595"/>
    </location>
</feature>
<dbReference type="SUPFAM" id="SSF48726">
    <property type="entry name" value="Immunoglobulin"/>
    <property type="match status" value="21"/>
</dbReference>
<comment type="subcellular location">
    <subcellularLocation>
        <location evidence="1">Cytoplasm</location>
    </subcellularLocation>
</comment>
<dbReference type="Pfam" id="PF07679">
    <property type="entry name" value="I-set"/>
    <property type="match status" value="21"/>
</dbReference>
<comment type="caution">
    <text evidence="8">The sequence shown here is derived from an EMBL/GenBank/DDBJ whole genome shotgun (WGS) entry which is preliminary data.</text>
</comment>
<evidence type="ECO:0000256" key="2">
    <source>
        <dbReference type="ARBA" id="ARBA00006692"/>
    </source>
</evidence>
<sequence>MMPVGLPAGASPPVFEQIFRNARFAQGGDAMFEGKVQGNPKPTVTWTRKGAQIVSGNKYQVTHDENTGVVTLNITAIGPGDEGEYTCTAANQYGEAICTVYIQPEAAYMMQQQRQSMQMQQSKSMMQQQQMSQTFSQQQQQMMSVQNGHMESFRVDTFEYRLLHEVEFRRSLTITVAGELEVDLGAIQGPPQAPQLQQKPRSTKVSDGGNATFTVNVNGYPTPRVIWFKNGVGLQQSDKYLMTQSAGHPGEAGELTGQRLLHNAGRELLWLAVVPRGEVTNGAPSPEVIRPERIEQQQAQQQMEVDVGEESGKSLEPKFVRGPADREVQEGKMVRFDARCSGRPYPEVTWYINGQLVVDDATHKVLVNEAGNHSLMISKASLSDAGVITCVAKNKSGEANFQCQLNVLEMQQMVAPKFVERFQQGAVAEGETVVLQCRAVGTPMPFLTWQKDGVSVENNPNVMVQSDQNGASTLQILSASGSDAGWYQCNAQNSAGSAATRARLHVQTTKPSGPAQPQRPHFPRPVKFIEPEPEPEPEVIMLRPVERAHHVPKAPEEEQPVEPPKFTHPLRDIDIVEGTRAHFEAKVTPVGDATMNVEWLIDGKPLAASSRATVTYRFGFVALDILNVIKADAGVYTCRATNAKGQAETSANLRITERPLIESQTQHPEALQQISYLEDQSRYQRTVSIEESSTIKPSFVKPLANLGEVMEGKYAHFEAQLHPVSDPFMRIEWFKDGKPITASSRINVIYNFGYVALNIMHLRPEDSGTYTVRATNKAGECQCQASIQVITLSSVTGDLGIPEQAQHIRSVEEMEAYRLQMQQRTAQEIAEATTAPVFKTELKDATAREGGYAHFEARLEPIGDPNLKVEWLKDGRPIEASSRITSFFNFGYVALTVKALIIKDAGTYTCVAKNSKGEAQVTAQLTVLSKTDTEVETQYQETVAKMQYLEDSTRYQKTETEETSAVTIPPKFLGPLKGTNKIVEGQKAHFEIRLEPQSDPTMTVEWYFNGQVIMSASRIKTYHDFGYVSLDISDVRQSDAGQYTVLARNALGQAQMSSVMTVETRSAIDTTSMHEVTLSKTSAMERRHQEPQYDIEEISRSKPEFTQLLSDPKPLPEGKNVHLEARLEPMNDPTMKVEWFFNGKPITIGSRFKTYFDFGFVALDIIGAYTTDSGEYTCRAENMLGSAHTSSCVRVIGTGDVLSESMHDNAMEQIHYLEDASRHQRSMQEQTEINEAPTFVKSLKNIETIEGTNIHLEARLKPVGDSSMRIDWFFNDEPLKVGHRFRPAYDFDYVALDLLSVYPIDSGIYTCRATNKLGQAVTSASVKVTAKKDLVFDSEHPDSLQKLQYLDDSSRYQRRETMEEVSVKIKPRFLTQLKSVTLKEGMNAHFEAKIEPITDPNLRIDWYRNGMPIQLGSRFRLIHDFGYVALDISRVIEEDSGTYTCVATNLMGKDEITADLKVLNSASIVMESQNQTMTMEQLQMLEDRSKYSRTEQVEETTKQAPVFTSSLKNIEILEGQRAHFELKLIPTSDPTMKVEWFHNNVPVKSGSRFTEYNDFGFVALDIMYCYAEDSGTYTCVATNCMGQAMSTGNLVCHTKETILSDTMNQEAMSKISRLESSRTQRTITTEEITMQAPVFTAPLRDQQLIENAPLHFEARLIPVGDPDLKVEWFKNNVPIQQANRISTMHDFGYVALDMKYVNPEDSGTYTCRATNRLGQAVTTASLVVTSKEALLLDTQHSEALEKLRYLEDSSRYTKSTTEETVITQAPKFVVKLSGLTKLWEGQSAHVECRLEPYPDPSMKVEWFHNGQALQVGHRFRTMYDFGFCAMDILQAVAEDSGTYEVRATNRIGTATSSITIEVKPKSDFIVETQHPEAMAKITRLEQKAPHRLPEDAVVIEKPNFGRPLRNQDHLIEGQSIHMEATLTPVNDPTMKVEWFFNGQPIPQGHRFRTTYDFGFVALDILYAYPEDCGTYMCKATNAAGQAVTSCSIKVEGTGSMQLGTVDEERMRKIRQLEAMGHKAEEIKDQVFQKPVFTTPLNSVDNLVEGERCHLECRLEPINDPDLKVEWFVNGVEIKAGHRFRTTHDFGYVALDILYSYAEDSGTYLCKATNKMGEAVNSCNVTVSARRSIYLDTQHPMGWEKIQSLEHRGRYERIEVSDVPMQPPRFTSELRANNTLLNEGQHVHLEGRVEPVHDPSMRVEWYHEGKALQSAARFHTTFDFGYVALDITTVYAEDSGEYTCRAFNHMGEAQSSVSFKVEGKEGVITESARPEGLEKIRELEDSARVGRQVSEEVRTFQRPVFTQPLQNLDNLTENETAHFECRLIPVGDPNLKVEWFRNEKPIETSSRINRTHDFGYVALDITGVRADDEGIYMCRAYNDLGEAVTTASIKIKSHATIQMETQHPEGMKKIQALEDRKPAGRGDEADKVYEKPVFTATLAGPAQIMEGQSAHYECRVVPVGDPNMRYEWYCNGVELKMGSRFKTTSDFGYVTLDILQCVAEDSGVYMCKAINLAGEAVSSCSTRVLAKDSILGDVLHPGWETIKLREAQWNRVPQTPTSPEALEPPMFTKHLESQERLQESGTVRLEAQVQPANDPHLSIEWFKNSIQLVTGTRIRSTFDFGHVTLEISGLREDDSGIYTCKAVNRVGEAVSTCNIKVFGRDWLIGESMHPEALSKIAKLEQPTAGPGSPDEPTFDVPVFISHLNNVECREGDTAHFECKVQPCSDPTMKIEWFINGKPMQAAARYQATYDFGFVSLDCTHCYAEDSGIYMCRATNAKGSATTTGTLTCISKANLTTPSTRRAELALRQ</sequence>
<dbReference type="FunFam" id="2.60.40.10:FF:000032">
    <property type="entry name" value="palladin isoform X1"/>
    <property type="match status" value="1"/>
</dbReference>
<dbReference type="SMART" id="SM00408">
    <property type="entry name" value="IGc2"/>
    <property type="match status" value="18"/>
</dbReference>
<evidence type="ECO:0000313" key="8">
    <source>
        <dbReference type="EMBL" id="ROT65894.1"/>
    </source>
</evidence>
<dbReference type="GO" id="GO:0005737">
    <property type="term" value="C:cytoplasm"/>
    <property type="evidence" value="ECO:0007669"/>
    <property type="project" value="UniProtKB-SubCell"/>
</dbReference>
<dbReference type="PANTHER" id="PTHR47633:SF4">
    <property type="entry name" value="MYOPALLADIN ISOFORM X1"/>
    <property type="match status" value="1"/>
</dbReference>
<evidence type="ECO:0000256" key="1">
    <source>
        <dbReference type="ARBA" id="ARBA00004496"/>
    </source>
</evidence>
<dbReference type="FunFam" id="2.60.40.10:FF:000425">
    <property type="entry name" value="Myosin light chain kinase"/>
    <property type="match status" value="1"/>
</dbReference>
<feature type="domain" description="Ig-like" evidence="7">
    <location>
        <begin position="1902"/>
        <end position="1993"/>
    </location>
</feature>
<evidence type="ECO:0000256" key="6">
    <source>
        <dbReference type="SAM" id="MobiDB-lite"/>
    </source>
</evidence>
<reference evidence="8 9" key="1">
    <citation type="submission" date="2018-04" db="EMBL/GenBank/DDBJ databases">
        <authorList>
            <person name="Zhang X."/>
            <person name="Yuan J."/>
            <person name="Li F."/>
            <person name="Xiang J."/>
        </authorList>
    </citation>
    <scope>NUCLEOTIDE SEQUENCE [LARGE SCALE GENOMIC DNA]</scope>
    <source>
        <tissue evidence="8">Muscle</tissue>
    </source>
</reference>
<protein>
    <submittedName>
        <fullName evidence="8">I-connectin</fullName>
    </submittedName>
</protein>
<evidence type="ECO:0000259" key="7">
    <source>
        <dbReference type="PROSITE" id="PS50835"/>
    </source>
</evidence>
<dbReference type="InterPro" id="IPR013783">
    <property type="entry name" value="Ig-like_fold"/>
</dbReference>
<feature type="region of interest" description="Disordered" evidence="6">
    <location>
        <begin position="188"/>
        <end position="209"/>
    </location>
</feature>
<keyword evidence="4" id="KW-1015">Disulfide bond</keyword>
<name>A0A3R7NSY1_PENVA</name>
<proteinExistence type="inferred from homology"/>
<feature type="domain" description="Ig-like" evidence="7">
    <location>
        <begin position="416"/>
        <end position="505"/>
    </location>
</feature>
<dbReference type="PROSITE" id="PS50835">
    <property type="entry name" value="IG_LIKE"/>
    <property type="match status" value="21"/>
</dbReference>
<feature type="domain" description="Ig-like" evidence="7">
    <location>
        <begin position="2167"/>
        <end position="2257"/>
    </location>
</feature>
<evidence type="ECO:0000313" key="9">
    <source>
        <dbReference type="Proteomes" id="UP000283509"/>
    </source>
</evidence>
<comment type="similarity">
    <text evidence="2">Belongs to the protein kinase superfamily. CAMK Ser/Thr protein kinase family.</text>
</comment>
<keyword evidence="3" id="KW-0963">Cytoplasm</keyword>
<keyword evidence="9" id="KW-1185">Reference proteome</keyword>
<feature type="domain" description="Ig-like" evidence="7">
    <location>
        <begin position="836"/>
        <end position="926"/>
    </location>
</feature>
<feature type="domain" description="Ig-like" evidence="7">
    <location>
        <begin position="1237"/>
        <end position="1329"/>
    </location>
</feature>
<evidence type="ECO:0000256" key="4">
    <source>
        <dbReference type="ARBA" id="ARBA00023157"/>
    </source>
</evidence>
<feature type="domain" description="Ig-like" evidence="7">
    <location>
        <begin position="317"/>
        <end position="406"/>
    </location>
</feature>
<dbReference type="OrthoDB" id="6612025at2759"/>
<feature type="domain" description="Ig-like" evidence="7">
    <location>
        <begin position="12"/>
        <end position="103"/>
    </location>
</feature>
<feature type="domain" description="Ig-like" evidence="7">
    <location>
        <begin position="2034"/>
        <end position="2127"/>
    </location>
</feature>
<dbReference type="InterPro" id="IPR013098">
    <property type="entry name" value="Ig_I-set"/>
</dbReference>
<dbReference type="InterPro" id="IPR036179">
    <property type="entry name" value="Ig-like_dom_sf"/>
</dbReference>